<dbReference type="Proteomes" id="UP000199079">
    <property type="component" value="Unassembled WGS sequence"/>
</dbReference>
<dbReference type="EMBL" id="FNPC01000012">
    <property type="protein sequence ID" value="SDY87445.1"/>
    <property type="molecule type" value="Genomic_DNA"/>
</dbReference>
<evidence type="ECO:0000313" key="2">
    <source>
        <dbReference type="EMBL" id="SDY87445.1"/>
    </source>
</evidence>
<organism evidence="2 3">
    <name type="scientific">Halopenitus persicus</name>
    <dbReference type="NCBI Taxonomy" id="1048396"/>
    <lineage>
        <taxon>Archaea</taxon>
        <taxon>Methanobacteriati</taxon>
        <taxon>Methanobacteriota</taxon>
        <taxon>Stenosarchaea group</taxon>
        <taxon>Halobacteria</taxon>
        <taxon>Halobacteriales</taxon>
        <taxon>Haloferacaceae</taxon>
        <taxon>Halopenitus</taxon>
    </lineage>
</organism>
<gene>
    <name evidence="2" type="ORF">SAMN05216564_11288</name>
</gene>
<protein>
    <submittedName>
        <fullName evidence="2">Uncharacterized protein</fullName>
    </submittedName>
</protein>
<evidence type="ECO:0000256" key="1">
    <source>
        <dbReference type="SAM" id="MobiDB-lite"/>
    </source>
</evidence>
<evidence type="ECO:0000313" key="3">
    <source>
        <dbReference type="Proteomes" id="UP000199079"/>
    </source>
</evidence>
<keyword evidence="3" id="KW-1185">Reference proteome</keyword>
<name>A0A1H3NG53_9EURY</name>
<reference evidence="3" key="1">
    <citation type="submission" date="2016-10" db="EMBL/GenBank/DDBJ databases">
        <authorList>
            <person name="Varghese N."/>
            <person name="Submissions S."/>
        </authorList>
    </citation>
    <scope>NUCLEOTIDE SEQUENCE [LARGE SCALE GENOMIC DNA]</scope>
    <source>
        <strain evidence="3">DC30,IBRC 10041,KCTC 4046</strain>
    </source>
</reference>
<sequence length="36" mass="3931">MTEPDAPTEHWEGDVNEAAVEDWKADTTTFGGGPRL</sequence>
<proteinExistence type="predicted"/>
<feature type="region of interest" description="Disordered" evidence="1">
    <location>
        <begin position="1"/>
        <end position="36"/>
    </location>
</feature>
<dbReference type="AlphaFoldDB" id="A0A1H3NG53"/>
<accession>A0A1H3NG53</accession>